<evidence type="ECO:0000256" key="2">
    <source>
        <dbReference type="ARBA" id="ARBA00022692"/>
    </source>
</evidence>
<organism evidence="7 8">
    <name type="scientific">Caenorhabditis auriculariae</name>
    <dbReference type="NCBI Taxonomy" id="2777116"/>
    <lineage>
        <taxon>Eukaryota</taxon>
        <taxon>Metazoa</taxon>
        <taxon>Ecdysozoa</taxon>
        <taxon>Nematoda</taxon>
        <taxon>Chromadorea</taxon>
        <taxon>Rhabditida</taxon>
        <taxon>Rhabditina</taxon>
        <taxon>Rhabditomorpha</taxon>
        <taxon>Rhabditoidea</taxon>
        <taxon>Rhabditidae</taxon>
        <taxon>Peloderinae</taxon>
        <taxon>Caenorhabditis</taxon>
    </lineage>
</organism>
<dbReference type="EMBL" id="CAJGYM010000069">
    <property type="protein sequence ID" value="CAD6196248.1"/>
    <property type="molecule type" value="Genomic_DNA"/>
</dbReference>
<dbReference type="PROSITE" id="PS50850">
    <property type="entry name" value="MFS"/>
    <property type="match status" value="1"/>
</dbReference>
<feature type="transmembrane region" description="Helical" evidence="5">
    <location>
        <begin position="155"/>
        <end position="175"/>
    </location>
</feature>
<dbReference type="AlphaFoldDB" id="A0A8S1HKM6"/>
<dbReference type="PANTHER" id="PTHR23503">
    <property type="entry name" value="SOLUTE CARRIER FAMILY 2"/>
    <property type="match status" value="1"/>
</dbReference>
<keyword evidence="8" id="KW-1185">Reference proteome</keyword>
<sequence length="272" mass="29726">MVNRWPSGHMLGVAAVTSLAGSFHFGYQLTMTNPAQDAFLNFLNQTLGARFKDGLSDTTIENIWSFVVAIMFLGALAGSFSIRFIAEKIGRKRGLYISIGAGVISCLMAIGSKYVSLFELFIVSRILMGWSVSVNLGLSAIFLSEASPKECRGAIGMVTGTSVQFGTVCGSIVAMPQLLGTDTLWPFIYAVEIVIIVVFAVSLPFLPESPGHGKPKAEEQRLAFNANFYRFPHNLMRQCNDYGTFCELEKTKKCESSAWPCRDPIGSFDVVE</sequence>
<dbReference type="GO" id="GO:0016020">
    <property type="term" value="C:membrane"/>
    <property type="evidence" value="ECO:0007669"/>
    <property type="project" value="UniProtKB-SubCell"/>
</dbReference>
<dbReference type="GO" id="GO:0015149">
    <property type="term" value="F:hexose transmembrane transporter activity"/>
    <property type="evidence" value="ECO:0007669"/>
    <property type="project" value="TreeGrafter"/>
</dbReference>
<dbReference type="Proteomes" id="UP000835052">
    <property type="component" value="Unassembled WGS sequence"/>
</dbReference>
<dbReference type="Gene3D" id="1.20.1250.20">
    <property type="entry name" value="MFS general substrate transporter like domains"/>
    <property type="match status" value="1"/>
</dbReference>
<feature type="transmembrane region" description="Helical" evidence="5">
    <location>
        <begin position="63"/>
        <end position="82"/>
    </location>
</feature>
<gene>
    <name evidence="7" type="ORF">CAUJ_LOCUS12163</name>
</gene>
<keyword evidence="2 5" id="KW-0812">Transmembrane</keyword>
<accession>A0A8S1HKM6</accession>
<dbReference type="InterPro" id="IPR005828">
    <property type="entry name" value="MFS_sugar_transport-like"/>
</dbReference>
<dbReference type="InterPro" id="IPR020846">
    <property type="entry name" value="MFS_dom"/>
</dbReference>
<dbReference type="SUPFAM" id="SSF103473">
    <property type="entry name" value="MFS general substrate transporter"/>
    <property type="match status" value="1"/>
</dbReference>
<dbReference type="PANTHER" id="PTHR23503:SF17">
    <property type="entry name" value="MAJOR FACILITATOR SUPERFAMILY (MFS) PROFILE DOMAIN-CONTAINING PROTEIN"/>
    <property type="match status" value="1"/>
</dbReference>
<comment type="caution">
    <text evidence="7">The sequence shown here is derived from an EMBL/GenBank/DDBJ whole genome shotgun (WGS) entry which is preliminary data.</text>
</comment>
<feature type="domain" description="Major facilitator superfamily (MFS) profile" evidence="6">
    <location>
        <begin position="14"/>
        <end position="272"/>
    </location>
</feature>
<feature type="transmembrane region" description="Helical" evidence="5">
    <location>
        <begin position="94"/>
        <end position="115"/>
    </location>
</feature>
<keyword evidence="3 5" id="KW-1133">Transmembrane helix</keyword>
<feature type="transmembrane region" description="Helical" evidence="5">
    <location>
        <begin position="121"/>
        <end position="143"/>
    </location>
</feature>
<reference evidence="7" key="1">
    <citation type="submission" date="2020-10" db="EMBL/GenBank/DDBJ databases">
        <authorList>
            <person name="Kikuchi T."/>
        </authorList>
    </citation>
    <scope>NUCLEOTIDE SEQUENCE</scope>
    <source>
        <strain evidence="7">NKZ352</strain>
    </source>
</reference>
<keyword evidence="4 5" id="KW-0472">Membrane</keyword>
<comment type="subcellular location">
    <subcellularLocation>
        <location evidence="1">Membrane</location>
        <topology evidence="1">Multi-pass membrane protein</topology>
    </subcellularLocation>
</comment>
<name>A0A8S1HKM6_9PELO</name>
<evidence type="ECO:0000313" key="8">
    <source>
        <dbReference type="Proteomes" id="UP000835052"/>
    </source>
</evidence>
<evidence type="ECO:0000313" key="7">
    <source>
        <dbReference type="EMBL" id="CAD6196248.1"/>
    </source>
</evidence>
<proteinExistence type="predicted"/>
<evidence type="ECO:0000256" key="5">
    <source>
        <dbReference type="SAM" id="Phobius"/>
    </source>
</evidence>
<protein>
    <recommendedName>
        <fullName evidence="6">Major facilitator superfamily (MFS) profile domain-containing protein</fullName>
    </recommendedName>
</protein>
<dbReference type="Pfam" id="PF00083">
    <property type="entry name" value="Sugar_tr"/>
    <property type="match status" value="1"/>
</dbReference>
<dbReference type="InterPro" id="IPR036259">
    <property type="entry name" value="MFS_trans_sf"/>
</dbReference>
<evidence type="ECO:0000256" key="3">
    <source>
        <dbReference type="ARBA" id="ARBA00022989"/>
    </source>
</evidence>
<evidence type="ECO:0000256" key="1">
    <source>
        <dbReference type="ARBA" id="ARBA00004141"/>
    </source>
</evidence>
<dbReference type="InterPro" id="IPR045263">
    <property type="entry name" value="GLUT"/>
</dbReference>
<dbReference type="OrthoDB" id="4540492at2759"/>
<evidence type="ECO:0000256" key="4">
    <source>
        <dbReference type="ARBA" id="ARBA00023136"/>
    </source>
</evidence>
<feature type="transmembrane region" description="Helical" evidence="5">
    <location>
        <begin position="187"/>
        <end position="206"/>
    </location>
</feature>
<evidence type="ECO:0000259" key="6">
    <source>
        <dbReference type="PROSITE" id="PS50850"/>
    </source>
</evidence>